<reference evidence="3 4" key="1">
    <citation type="submission" date="2016-03" db="EMBL/GenBank/DDBJ databases">
        <title>Genome sequencing of Devosia sp. S37.</title>
        <authorList>
            <person name="Mohd Nor M."/>
        </authorList>
    </citation>
    <scope>NUCLEOTIDE SEQUENCE [LARGE SCALE GENOMIC DNA]</scope>
    <source>
        <strain evidence="3 4">S37</strain>
    </source>
</reference>
<evidence type="ECO:0000313" key="3">
    <source>
        <dbReference type="EMBL" id="OAM73746.1"/>
    </source>
</evidence>
<gene>
    <name evidence="3" type="ORF">A3840_17280</name>
</gene>
<keyword evidence="2" id="KW-0732">Signal</keyword>
<keyword evidence="1" id="KW-0812">Transmembrane</keyword>
<accession>A0A178HP10</accession>
<evidence type="ECO:0000313" key="4">
    <source>
        <dbReference type="Proteomes" id="UP000078389"/>
    </source>
</evidence>
<dbReference type="RefSeq" id="WP_067459842.1">
    <property type="nucleotide sequence ID" value="NZ_LVVY01000130.1"/>
</dbReference>
<dbReference type="Proteomes" id="UP000078389">
    <property type="component" value="Unassembled WGS sequence"/>
</dbReference>
<protein>
    <submittedName>
        <fullName evidence="3">Uncharacterized protein</fullName>
    </submittedName>
</protein>
<keyword evidence="1" id="KW-0472">Membrane</keyword>
<feature type="signal peptide" evidence="2">
    <location>
        <begin position="1"/>
        <end position="29"/>
    </location>
</feature>
<dbReference type="EMBL" id="LVVY01000130">
    <property type="protein sequence ID" value="OAM73746.1"/>
    <property type="molecule type" value="Genomic_DNA"/>
</dbReference>
<dbReference type="STRING" id="1770058.A3840_17280"/>
<comment type="caution">
    <text evidence="3">The sequence shown here is derived from an EMBL/GenBank/DDBJ whole genome shotgun (WGS) entry which is preliminary data.</text>
</comment>
<dbReference type="OrthoDB" id="8457111at2"/>
<dbReference type="AlphaFoldDB" id="A0A178HP10"/>
<feature type="chain" id="PRO_5008088139" evidence="2">
    <location>
        <begin position="30"/>
        <end position="152"/>
    </location>
</feature>
<name>A0A178HP10_9HYPH</name>
<feature type="transmembrane region" description="Helical" evidence="1">
    <location>
        <begin position="45"/>
        <end position="62"/>
    </location>
</feature>
<organism evidence="3 4">
    <name type="scientific">Devosia elaeis</name>
    <dbReference type="NCBI Taxonomy" id="1770058"/>
    <lineage>
        <taxon>Bacteria</taxon>
        <taxon>Pseudomonadati</taxon>
        <taxon>Pseudomonadota</taxon>
        <taxon>Alphaproteobacteria</taxon>
        <taxon>Hyphomicrobiales</taxon>
        <taxon>Devosiaceae</taxon>
        <taxon>Devosia</taxon>
    </lineage>
</organism>
<evidence type="ECO:0000256" key="1">
    <source>
        <dbReference type="SAM" id="Phobius"/>
    </source>
</evidence>
<sequence length="152" mass="16168">MPLKLPFALMILIVAILAFLAFSPTLALAADSTVSLAPAVDLVGPYIVSILAALFAALLGWLSKRLNDWLGFEIDGRSREALHSAAVTGLDHAIALLRSRGEEVKFDVRAPVVAEAVDWVLTKGAPGAVQRFNLTPADVEAIVTAKLNQVLK</sequence>
<keyword evidence="1" id="KW-1133">Transmembrane helix</keyword>
<evidence type="ECO:0000256" key="2">
    <source>
        <dbReference type="SAM" id="SignalP"/>
    </source>
</evidence>
<keyword evidence="4" id="KW-1185">Reference proteome</keyword>
<proteinExistence type="predicted"/>